<dbReference type="AlphaFoldDB" id="A0A2P5DYF6"/>
<name>A0A2P5DYF6_PARAD</name>
<sequence>MSKCRLLRHIPPTSSHVVPFVPISHRVPQSCTCPFVHMLMPSFSSCVRIICTCARILWCPGPMSYPFVRCPSRMQRRPVPTFSDVQTLALAHTTWCPVPVLPPVTLEFTYYSVHLGISIAHLAKCT</sequence>
<protein>
    <submittedName>
        <fullName evidence="1">Uncharacterized protein</fullName>
    </submittedName>
</protein>
<evidence type="ECO:0000313" key="2">
    <source>
        <dbReference type="Proteomes" id="UP000237105"/>
    </source>
</evidence>
<proteinExistence type="predicted"/>
<comment type="caution">
    <text evidence="1">The sequence shown here is derived from an EMBL/GenBank/DDBJ whole genome shotgun (WGS) entry which is preliminary data.</text>
</comment>
<keyword evidence="2" id="KW-1185">Reference proteome</keyword>
<evidence type="ECO:0000313" key="1">
    <source>
        <dbReference type="EMBL" id="PON78331.1"/>
    </source>
</evidence>
<accession>A0A2P5DYF6</accession>
<reference evidence="2" key="1">
    <citation type="submission" date="2016-06" db="EMBL/GenBank/DDBJ databases">
        <title>Parallel loss of symbiosis genes in relatives of nitrogen-fixing non-legume Parasponia.</title>
        <authorList>
            <person name="Van Velzen R."/>
            <person name="Holmer R."/>
            <person name="Bu F."/>
            <person name="Rutten L."/>
            <person name="Van Zeijl A."/>
            <person name="Liu W."/>
            <person name="Santuari L."/>
            <person name="Cao Q."/>
            <person name="Sharma T."/>
            <person name="Shen D."/>
            <person name="Roswanjaya Y."/>
            <person name="Wardhani T."/>
            <person name="Kalhor M.S."/>
            <person name="Jansen J."/>
            <person name="Van den Hoogen J."/>
            <person name="Gungor B."/>
            <person name="Hartog M."/>
            <person name="Hontelez J."/>
            <person name="Verver J."/>
            <person name="Yang W.-C."/>
            <person name="Schijlen E."/>
            <person name="Repin R."/>
            <person name="Schilthuizen M."/>
            <person name="Schranz E."/>
            <person name="Heidstra R."/>
            <person name="Miyata K."/>
            <person name="Fedorova E."/>
            <person name="Kohlen W."/>
            <person name="Bisseling T."/>
            <person name="Smit S."/>
            <person name="Geurts R."/>
        </authorList>
    </citation>
    <scope>NUCLEOTIDE SEQUENCE [LARGE SCALE GENOMIC DNA]</scope>
    <source>
        <strain evidence="2">cv. WU1-14</strain>
    </source>
</reference>
<dbReference type="EMBL" id="JXTB01000009">
    <property type="protein sequence ID" value="PON78331.1"/>
    <property type="molecule type" value="Genomic_DNA"/>
</dbReference>
<gene>
    <name evidence="1" type="ORF">PanWU01x14_019690</name>
</gene>
<dbReference type="Proteomes" id="UP000237105">
    <property type="component" value="Unassembled WGS sequence"/>
</dbReference>
<organism evidence="1 2">
    <name type="scientific">Parasponia andersonii</name>
    <name type="common">Sponia andersonii</name>
    <dbReference type="NCBI Taxonomy" id="3476"/>
    <lineage>
        <taxon>Eukaryota</taxon>
        <taxon>Viridiplantae</taxon>
        <taxon>Streptophyta</taxon>
        <taxon>Embryophyta</taxon>
        <taxon>Tracheophyta</taxon>
        <taxon>Spermatophyta</taxon>
        <taxon>Magnoliopsida</taxon>
        <taxon>eudicotyledons</taxon>
        <taxon>Gunneridae</taxon>
        <taxon>Pentapetalae</taxon>
        <taxon>rosids</taxon>
        <taxon>fabids</taxon>
        <taxon>Rosales</taxon>
        <taxon>Cannabaceae</taxon>
        <taxon>Parasponia</taxon>
    </lineage>
</organism>